<dbReference type="InterPro" id="IPR001242">
    <property type="entry name" value="Condensation_dom"/>
</dbReference>
<feature type="domain" description="Carrier" evidence="4">
    <location>
        <begin position="1388"/>
        <end position="1462"/>
    </location>
</feature>
<proteinExistence type="predicted"/>
<accession>A0ABU4T1U2</accession>
<protein>
    <submittedName>
        <fullName evidence="5">Condensation domain-containing protein</fullName>
    </submittedName>
</protein>
<dbReference type="PROSITE" id="PS00012">
    <property type="entry name" value="PHOSPHOPANTETHEINE"/>
    <property type="match status" value="2"/>
</dbReference>
<dbReference type="Gene3D" id="3.30.559.30">
    <property type="entry name" value="Nonribosomal peptide synthetase, condensation domain"/>
    <property type="match status" value="3"/>
</dbReference>
<organism evidence="5 6">
    <name type="scientific">Lentzea miocenica</name>
    <dbReference type="NCBI Taxonomy" id="3095431"/>
    <lineage>
        <taxon>Bacteria</taxon>
        <taxon>Bacillati</taxon>
        <taxon>Actinomycetota</taxon>
        <taxon>Actinomycetes</taxon>
        <taxon>Pseudonocardiales</taxon>
        <taxon>Pseudonocardiaceae</taxon>
        <taxon>Lentzea</taxon>
    </lineage>
</organism>
<comment type="cofactor">
    <cofactor evidence="1">
        <name>pantetheine 4'-phosphate</name>
        <dbReference type="ChEBI" id="CHEBI:47942"/>
    </cofactor>
</comment>
<feature type="domain" description="Carrier" evidence="4">
    <location>
        <begin position="645"/>
        <end position="720"/>
    </location>
</feature>
<dbReference type="PANTHER" id="PTHR45398">
    <property type="match status" value="1"/>
</dbReference>
<dbReference type="Gene3D" id="1.10.1200.10">
    <property type="entry name" value="ACP-like"/>
    <property type="match status" value="3"/>
</dbReference>
<dbReference type="SUPFAM" id="SSF47336">
    <property type="entry name" value="ACP-like"/>
    <property type="match status" value="3"/>
</dbReference>
<dbReference type="InterPro" id="IPR023213">
    <property type="entry name" value="CAT-like_dom_sf"/>
</dbReference>
<dbReference type="Proteomes" id="UP001285521">
    <property type="component" value="Unassembled WGS sequence"/>
</dbReference>
<evidence type="ECO:0000313" key="5">
    <source>
        <dbReference type="EMBL" id="MDX8031977.1"/>
    </source>
</evidence>
<evidence type="ECO:0000313" key="6">
    <source>
        <dbReference type="Proteomes" id="UP001285521"/>
    </source>
</evidence>
<evidence type="ECO:0000259" key="4">
    <source>
        <dbReference type="PROSITE" id="PS50075"/>
    </source>
</evidence>
<dbReference type="Gene3D" id="3.30.559.10">
    <property type="entry name" value="Chloramphenicol acetyltransferase-like domain"/>
    <property type="match status" value="3"/>
</dbReference>
<dbReference type="CDD" id="cd19531">
    <property type="entry name" value="LCL_NRPS-like"/>
    <property type="match status" value="2"/>
</dbReference>
<evidence type="ECO:0000256" key="3">
    <source>
        <dbReference type="ARBA" id="ARBA00022553"/>
    </source>
</evidence>
<reference evidence="5 6" key="2">
    <citation type="submission" date="2023-11" db="EMBL/GenBank/DDBJ databases">
        <authorList>
            <person name="Lara A.C."/>
            <person name="Chronakova A."/>
        </authorList>
    </citation>
    <scope>NUCLEOTIDE SEQUENCE [LARGE SCALE GENOMIC DNA]</scope>
    <source>
        <strain evidence="5 6">BCCO 10_0856</strain>
    </source>
</reference>
<dbReference type="Pfam" id="PF00668">
    <property type="entry name" value="Condensation"/>
    <property type="match status" value="3"/>
</dbReference>
<gene>
    <name evidence="5" type="ORF">SK803_17265</name>
</gene>
<keyword evidence="2" id="KW-0596">Phosphopantetheine</keyword>
<dbReference type="InterPro" id="IPR020806">
    <property type="entry name" value="PKS_PP-bd"/>
</dbReference>
<dbReference type="InterPro" id="IPR036736">
    <property type="entry name" value="ACP-like_sf"/>
</dbReference>
<name>A0ABU4T1U2_9PSEU</name>
<sequence>MTDNLTSSLTEEQRQLLALRLRNADRSQPVSFTQEQLWFLDRLDPGNPAYAIPFGLKLTGPLDRTALELAVNRVVDRHSALRTTFFERDGELRQRVRDNVSIAIEVTDLSANPEKAAEVALEHARHVFDLSAGPLVAFRLVVLGEEEHLLLVTAHHIVFDAASAELFGSDLVAYYGGETPPELTTSFGRHAAAERRRLTDEVMDEHLRYWRERLADSPARSTVPSDLPRPAVQTHTGGRRHFVVPRDLTERLAARARELGVSLNAVVLSGFAALLGQITAQERVLLGMPVSGRGRPELESMIGSLANMLVLRVDLDGDVIRGTHKAISEAYAHQDAPYARVVEAVDPPRDPSQNPLFQAMLSLTDAPAARMAGGVEFSPFEVDNGLTDFDLFVVLSRVDGELRGVLGYNADLYLDETVGELGEQFIAVLTELAAGRPLRPRQRISIAATFTADPVREPLDVLNGVLRLPVDVELAPYQQIVQHLLAGAGGRLADVVLLRWEDWLRHGDALDANWQDLETAVTAYRQRSSAPLFLVVCPSEQTFGRMDDRLAVLADRTEGVHAVWFADWAGALPVSVTFDAQSDKLGHVPYTQEMFAALAILLTRKLHPDANRLHLLETALGDPSALADRAAPAMRAVSIDTPPVAPRTETEQRLAKVWREVLKLDEVGVTHDFFALGGHSLLATQLLSKVFAEFGVDISLHALFTHPTVEALAELVDEPQETGHPLSPVSRATALELSAIQQRMWAATQLDTSTTRMNTTFAVLLRGSLDVSALRTAVAEVVDRHEILRTTFAEQDGRPVMVVHPELDCWLPEAVGSPEEFLLEHTNHVYDLENGPLLRVRLVRTGVNEHHLLLGMHHIICDNTSWGVLLAELSASYAKGDLPELTVQYADYAAWQGEMLTEAALEPHMNHWRSYLADSPSQLEVPAERPERNETVRTSSTVPDQVAGALKELARAEGSTPFATLLAAYAVVLYRRSAQPDVVLSVPQQGRPRPEVEHLIGCFTDLLPIRVDLGGRLTFRQIVQRVHRAMVDGYQHADVPFSSVAHVLPRQKGRHPVYQCAFNYADLPDEAMSWPGLELVPLEVPVTSLDFDLFLTLTTENGELAATLEHSADLFTVEGADELLTEFVTQLSELVEAPDTQIVVERAVSTVDGCPLSIMSSRPLEGALPVLSSWADKLDLPLTVRTTPAGQILRPLLDPEAGLDGVERETTALVLRWEDLFDGGVAAFEIAFAGLCHAIERWTVRTGAALAVLATSERVEKPWPGVFGHAADRLARRFPAVSVVDLLTAEGSPDVVLGTALARLAHGGELPEDQRTTEAPRTDEERALAAVWQDVLKLSEVGVHDDFFVLGGDSMTAIQVVWLANQAGIKFTPAQLTAKRTIAELLRVPMTEEQQALAAVWCEVLKLAEVGPHDDFFELGGDSMTAIQVVWLANQAGIKFTPAQLTAKRTIAELCADEAPRLVDQGPVEGDFPATGAQRWFFEALATSMEAPAHFNHPYYLRLRVPATPEQLELATRALVAHHDGMRLRFRREGIDWHASHGPVEGAMPFVSFDVSAAPDREQAIEDHLNEVHPTLDIADGPLAKVVHFGLGGHEPDRVMVICHHLVTDGVSRSLILEDFQNALCQVLAGQAVDLGPKTTAFKDWALRLDEYARGPKPLAELEYWERQAPGAEEITADLPGRNTFGVMRDIHTTIDAETTARLRELAKAHQVGVSDLLVWASVRMAADRSGSPEWTIATTGHGREALFDGIDLSRTVGWFQVMYPIRLTLPEASDTQAIASLAEQLRQVPVNGIGYGLLRYNNPDPAVRRRLETPNPQLTVNYAGAFGFTDLSSADELFDLCQSELGVLQDKGTVWPGRIDVVGSLVNDQIRIEMNYGTEMFLPETARQMLGDIEELLRRLAQKWDTAQNRMR</sequence>
<dbReference type="InterPro" id="IPR009081">
    <property type="entry name" value="PP-bd_ACP"/>
</dbReference>
<evidence type="ECO:0000256" key="2">
    <source>
        <dbReference type="ARBA" id="ARBA00022450"/>
    </source>
</evidence>
<feature type="domain" description="Carrier" evidence="4">
    <location>
        <begin position="1319"/>
        <end position="1393"/>
    </location>
</feature>
<dbReference type="RefSeq" id="WP_319967030.1">
    <property type="nucleotide sequence ID" value="NZ_JAXAVW010000013.1"/>
</dbReference>
<dbReference type="SMART" id="SM00823">
    <property type="entry name" value="PKS_PP"/>
    <property type="match status" value="2"/>
</dbReference>
<dbReference type="PANTHER" id="PTHR45398:SF1">
    <property type="entry name" value="ENZYME, PUTATIVE (JCVI)-RELATED"/>
    <property type="match status" value="1"/>
</dbReference>
<dbReference type="EMBL" id="JAXAVW010000013">
    <property type="protein sequence ID" value="MDX8031977.1"/>
    <property type="molecule type" value="Genomic_DNA"/>
</dbReference>
<comment type="caution">
    <text evidence="5">The sequence shown here is derived from an EMBL/GenBank/DDBJ whole genome shotgun (WGS) entry which is preliminary data.</text>
</comment>
<evidence type="ECO:0000256" key="1">
    <source>
        <dbReference type="ARBA" id="ARBA00001957"/>
    </source>
</evidence>
<reference evidence="5 6" key="1">
    <citation type="submission" date="2023-11" db="EMBL/GenBank/DDBJ databases">
        <title>Lentzea sokolovensis, sp. nov., Lentzea kristufkii, sp. nov., and Lentzea miocenensis, sp. nov., rare actinobacteria from Sokolov Coal Basin, Miocene lacustrine sediment, Czech Republic.</title>
        <authorList>
            <person name="Lara A."/>
            <person name="Kotroba L."/>
            <person name="Nouioui I."/>
            <person name="Neumann-Schaal M."/>
            <person name="Mast Y."/>
            <person name="Chronakova A."/>
        </authorList>
    </citation>
    <scope>NUCLEOTIDE SEQUENCE [LARGE SCALE GENOMIC DNA]</scope>
    <source>
        <strain evidence="5 6">BCCO 10_0856</strain>
    </source>
</reference>
<dbReference type="SUPFAM" id="SSF52777">
    <property type="entry name" value="CoA-dependent acyltransferases"/>
    <property type="match status" value="6"/>
</dbReference>
<dbReference type="InterPro" id="IPR006162">
    <property type="entry name" value="Ppantetheine_attach_site"/>
</dbReference>
<dbReference type="Pfam" id="PF00550">
    <property type="entry name" value="PP-binding"/>
    <property type="match status" value="3"/>
</dbReference>
<keyword evidence="6" id="KW-1185">Reference proteome</keyword>
<keyword evidence="3" id="KW-0597">Phosphoprotein</keyword>
<dbReference type="PROSITE" id="PS50075">
    <property type="entry name" value="CARRIER"/>
    <property type="match status" value="3"/>
</dbReference>